<evidence type="ECO:0000256" key="1">
    <source>
        <dbReference type="ARBA" id="ARBA00004551"/>
    </source>
</evidence>
<proteinExistence type="predicted"/>
<feature type="transmembrane region" description="Helical" evidence="6">
    <location>
        <begin position="15"/>
        <end position="37"/>
    </location>
</feature>
<evidence type="ECO:0000313" key="8">
    <source>
        <dbReference type="Proteomes" id="UP001589814"/>
    </source>
</evidence>
<gene>
    <name evidence="7" type="ORF">ACFFHW_06045</name>
</gene>
<feature type="transmembrane region" description="Helical" evidence="6">
    <location>
        <begin position="49"/>
        <end position="69"/>
    </location>
</feature>
<keyword evidence="8" id="KW-1185">Reference proteome</keyword>
<keyword evidence="3" id="KW-1043">Host membrane</keyword>
<evidence type="ECO:0000313" key="7">
    <source>
        <dbReference type="EMBL" id="MFC0267561.1"/>
    </source>
</evidence>
<dbReference type="RefSeq" id="WP_019952900.1">
    <property type="nucleotide sequence ID" value="NZ_JBHLVX010000021.1"/>
</dbReference>
<comment type="subcellular location">
    <subcellularLocation>
        <location evidence="1">Host membrane</location>
    </subcellularLocation>
</comment>
<sequence>MIGFIGLILRLVPRFGVLLEAAFFSFAQLAVRFFLWFQVVRFGWLLVKIGLLGTFITIMATAIDALIGTLVVSMPPMLSDGISRILPENFSTCVSAIIMAKFAVFTLQVKDRVLSLGGV</sequence>
<evidence type="ECO:0000256" key="3">
    <source>
        <dbReference type="ARBA" id="ARBA00022870"/>
    </source>
</evidence>
<keyword evidence="2 6" id="KW-0812">Transmembrane</keyword>
<protein>
    <submittedName>
        <fullName evidence="7">DUF5455 family protein</fullName>
    </submittedName>
</protein>
<dbReference type="InterPro" id="IPR035210">
    <property type="entry name" value="DUF5455"/>
</dbReference>
<dbReference type="Proteomes" id="UP001589814">
    <property type="component" value="Unassembled WGS sequence"/>
</dbReference>
<comment type="caution">
    <text evidence="7">The sequence shown here is derived from an EMBL/GenBank/DDBJ whole genome shotgun (WGS) entry which is preliminary data.</text>
</comment>
<dbReference type="Pfam" id="PF17537">
    <property type="entry name" value="DUF5455"/>
    <property type="match status" value="1"/>
</dbReference>
<name>A0ABV6G2A7_9GAMM</name>
<evidence type="ECO:0000256" key="2">
    <source>
        <dbReference type="ARBA" id="ARBA00022692"/>
    </source>
</evidence>
<dbReference type="EMBL" id="JBHLVX010000021">
    <property type="protein sequence ID" value="MFC0267561.1"/>
    <property type="molecule type" value="Genomic_DNA"/>
</dbReference>
<keyword evidence="4 6" id="KW-1133">Transmembrane helix</keyword>
<evidence type="ECO:0000256" key="5">
    <source>
        <dbReference type="ARBA" id="ARBA00023136"/>
    </source>
</evidence>
<evidence type="ECO:0000256" key="4">
    <source>
        <dbReference type="ARBA" id="ARBA00022989"/>
    </source>
</evidence>
<reference evidence="7 8" key="1">
    <citation type="submission" date="2024-09" db="EMBL/GenBank/DDBJ databases">
        <authorList>
            <person name="Sun Q."/>
            <person name="Mori K."/>
        </authorList>
    </citation>
    <scope>NUCLEOTIDE SEQUENCE [LARGE SCALE GENOMIC DNA]</scope>
    <source>
        <strain evidence="7 8">CCM 7415</strain>
    </source>
</reference>
<organism evidence="7 8">
    <name type="scientific">Kushneria aurantia</name>
    <dbReference type="NCBI Taxonomy" id="504092"/>
    <lineage>
        <taxon>Bacteria</taxon>
        <taxon>Pseudomonadati</taxon>
        <taxon>Pseudomonadota</taxon>
        <taxon>Gammaproteobacteria</taxon>
        <taxon>Oceanospirillales</taxon>
        <taxon>Halomonadaceae</taxon>
        <taxon>Kushneria</taxon>
    </lineage>
</organism>
<evidence type="ECO:0000256" key="6">
    <source>
        <dbReference type="SAM" id="Phobius"/>
    </source>
</evidence>
<accession>A0ABV6G2A7</accession>
<keyword evidence="5 6" id="KW-0472">Membrane</keyword>